<protein>
    <submittedName>
        <fullName evidence="1">SMI1-KNR4 cell-wall</fullName>
    </submittedName>
</protein>
<dbReference type="AlphaFoldDB" id="A0A1H8EMS5"/>
<name>A0A1H8EMS5_9ACTN</name>
<dbReference type="OrthoDB" id="5572373at2"/>
<dbReference type="Gene3D" id="3.40.1580.10">
    <property type="entry name" value="SMI1/KNR4-like"/>
    <property type="match status" value="1"/>
</dbReference>
<evidence type="ECO:0000313" key="2">
    <source>
        <dbReference type="Proteomes" id="UP000181951"/>
    </source>
</evidence>
<dbReference type="STRING" id="310780.SAMN05216267_1002286"/>
<reference evidence="1 2" key="1">
    <citation type="submission" date="2016-10" db="EMBL/GenBank/DDBJ databases">
        <authorList>
            <person name="de Groot N.N."/>
        </authorList>
    </citation>
    <scope>NUCLEOTIDE SEQUENCE [LARGE SCALE GENOMIC DNA]</scope>
    <source>
        <strain evidence="1 2">CGMCC 4.2026</strain>
    </source>
</reference>
<evidence type="ECO:0000313" key="1">
    <source>
        <dbReference type="EMBL" id="SEN20783.1"/>
    </source>
</evidence>
<dbReference type="InterPro" id="IPR037883">
    <property type="entry name" value="Knr4/Smi1-like_sf"/>
</dbReference>
<organism evidence="1 2">
    <name type="scientific">Actinacidiphila rubida</name>
    <dbReference type="NCBI Taxonomy" id="310780"/>
    <lineage>
        <taxon>Bacteria</taxon>
        <taxon>Bacillati</taxon>
        <taxon>Actinomycetota</taxon>
        <taxon>Actinomycetes</taxon>
        <taxon>Kitasatosporales</taxon>
        <taxon>Streptomycetaceae</taxon>
        <taxon>Actinacidiphila</taxon>
    </lineage>
</organism>
<dbReference type="Proteomes" id="UP000181951">
    <property type="component" value="Unassembled WGS sequence"/>
</dbReference>
<dbReference type="EMBL" id="FODD01000002">
    <property type="protein sequence ID" value="SEN20783.1"/>
    <property type="molecule type" value="Genomic_DNA"/>
</dbReference>
<keyword evidence="2" id="KW-1185">Reference proteome</keyword>
<proteinExistence type="predicted"/>
<sequence>MTTPLAQLLRLVPPPADAPLATDWADVERRLGHPLPADYKELADTYGHGRIDRHISLMVPEDTRAGQGLITRNDGYTEELEDRWDMHEEWPEEVTREAGTTLVVWADTKDAGDLTWLVRPGTSPEDWPVMVFIDDLTEWETYPLTATAFLAALLSGEIDSTILSSELTPPEHTFQPYPR</sequence>
<accession>A0A1H8EMS5</accession>
<dbReference type="RefSeq" id="WP_069461869.1">
    <property type="nucleotide sequence ID" value="NZ_FODD01000002.1"/>
</dbReference>
<dbReference type="SUPFAM" id="SSF160631">
    <property type="entry name" value="SMI1/KNR4-like"/>
    <property type="match status" value="1"/>
</dbReference>
<dbReference type="Pfam" id="PF14568">
    <property type="entry name" value="SUKH_6"/>
    <property type="match status" value="1"/>
</dbReference>
<gene>
    <name evidence="1" type="ORF">SAMN05216267_1002286</name>
</gene>